<name>A0AAN8MC65_9TELE</name>
<feature type="region of interest" description="Disordered" evidence="1">
    <location>
        <begin position="235"/>
        <end position="285"/>
    </location>
</feature>
<accession>A0AAN8MC65</accession>
<dbReference type="PANTHER" id="PTHR28457">
    <property type="entry name" value="COILED-COIL DOMAIN-CONTAINING PROTEIN 189"/>
    <property type="match status" value="1"/>
</dbReference>
<dbReference type="EMBL" id="JAGTTL010000001">
    <property type="protein sequence ID" value="KAK6328033.1"/>
    <property type="molecule type" value="Genomic_DNA"/>
</dbReference>
<evidence type="ECO:0008006" key="4">
    <source>
        <dbReference type="Google" id="ProtNLM"/>
    </source>
</evidence>
<feature type="compositionally biased region" description="Basic and acidic residues" evidence="1">
    <location>
        <begin position="11"/>
        <end position="29"/>
    </location>
</feature>
<dbReference type="Pfam" id="PF14769">
    <property type="entry name" value="CLAMP"/>
    <property type="match status" value="1"/>
</dbReference>
<keyword evidence="3" id="KW-1185">Reference proteome</keyword>
<evidence type="ECO:0000313" key="2">
    <source>
        <dbReference type="EMBL" id="KAK6328033.1"/>
    </source>
</evidence>
<dbReference type="AlphaFoldDB" id="A0AAN8MC65"/>
<feature type="region of interest" description="Disordered" evidence="1">
    <location>
        <begin position="1"/>
        <end position="29"/>
    </location>
</feature>
<comment type="caution">
    <text evidence="2">The sequence shown here is derived from an EMBL/GenBank/DDBJ whole genome shotgun (WGS) entry which is preliminary data.</text>
</comment>
<feature type="compositionally biased region" description="Polar residues" evidence="1">
    <location>
        <begin position="1"/>
        <end position="10"/>
    </location>
</feature>
<dbReference type="PANTHER" id="PTHR28457:SF3">
    <property type="entry name" value="CILIARY-ASSOCIATED CALCIUM-BINDING COILED-COIL PROTEIN 1"/>
    <property type="match status" value="1"/>
</dbReference>
<evidence type="ECO:0000313" key="3">
    <source>
        <dbReference type="Proteomes" id="UP001356427"/>
    </source>
</evidence>
<dbReference type="InterPro" id="IPR032727">
    <property type="entry name" value="CLAMP"/>
</dbReference>
<reference evidence="2 3" key="1">
    <citation type="submission" date="2021-04" db="EMBL/GenBank/DDBJ databases">
        <authorList>
            <person name="De Guttry C."/>
            <person name="Zahm M."/>
            <person name="Klopp C."/>
            <person name="Cabau C."/>
            <person name="Louis A."/>
            <person name="Berthelot C."/>
            <person name="Parey E."/>
            <person name="Roest Crollius H."/>
            <person name="Montfort J."/>
            <person name="Robinson-Rechavi M."/>
            <person name="Bucao C."/>
            <person name="Bouchez O."/>
            <person name="Gislard M."/>
            <person name="Lluch J."/>
            <person name="Milhes M."/>
            <person name="Lampietro C."/>
            <person name="Lopez Roques C."/>
            <person name="Donnadieu C."/>
            <person name="Braasch I."/>
            <person name="Desvignes T."/>
            <person name="Postlethwait J."/>
            <person name="Bobe J."/>
            <person name="Wedekind C."/>
            <person name="Guiguen Y."/>
        </authorList>
    </citation>
    <scope>NUCLEOTIDE SEQUENCE [LARGE SCALE GENOMIC DNA]</scope>
    <source>
        <strain evidence="2">Cs_M1</strain>
        <tissue evidence="2">Blood</tissue>
    </source>
</reference>
<gene>
    <name evidence="2" type="ORF">J4Q44_G00000110</name>
</gene>
<protein>
    <recommendedName>
        <fullName evidence="4">Ciliary-associated calcium-binding coiled-coil protein 1</fullName>
    </recommendedName>
</protein>
<organism evidence="2 3">
    <name type="scientific">Coregonus suidteri</name>
    <dbReference type="NCBI Taxonomy" id="861788"/>
    <lineage>
        <taxon>Eukaryota</taxon>
        <taxon>Metazoa</taxon>
        <taxon>Chordata</taxon>
        <taxon>Craniata</taxon>
        <taxon>Vertebrata</taxon>
        <taxon>Euteleostomi</taxon>
        <taxon>Actinopterygii</taxon>
        <taxon>Neopterygii</taxon>
        <taxon>Teleostei</taxon>
        <taxon>Protacanthopterygii</taxon>
        <taxon>Salmoniformes</taxon>
        <taxon>Salmonidae</taxon>
        <taxon>Coregoninae</taxon>
        <taxon>Coregonus</taxon>
    </lineage>
</organism>
<evidence type="ECO:0000256" key="1">
    <source>
        <dbReference type="SAM" id="MobiDB-lite"/>
    </source>
</evidence>
<proteinExistence type="predicted"/>
<sequence>MSAKAKQTNKSADKNANDRNDVASKENDAEKANPQWKCISHEQINTLLDLTVEQVQLQFEEILGLKNCQTCLKEASLLGYFVCGFWWARQMNYTCQQISFIMALQQLVLDNIREKQMPFGDNLNEFAKLISGTRQSPSPEVDSLFDAEQAMSITDYLKCSLFQNYHLYEFLFHQPREELLIGKKRTIEVISSADFVAPLEEGMTTEVFLHYMAPSPVEQREEGQRTSQEEDGVLLTQGQRSSQEEDGVLLTQGQRTSQEEDGVLLTQGQRTSQEEDGEVAVKTDLQEKEKEATGFEGYNIQDVKDVLGDLTTEMLGNLQAEFTEIAMSKRTQQGL</sequence>
<dbReference type="Proteomes" id="UP001356427">
    <property type="component" value="Unassembled WGS sequence"/>
</dbReference>